<keyword evidence="2 4" id="KW-0808">Transferase</keyword>
<feature type="domain" description="Glycosyltransferase subfamily 4-like N-terminal" evidence="3">
    <location>
        <begin position="29"/>
        <end position="177"/>
    </location>
</feature>
<evidence type="ECO:0000313" key="5">
    <source>
        <dbReference type="Proteomes" id="UP000823854"/>
    </source>
</evidence>
<comment type="caution">
    <text evidence="4">The sequence shown here is derived from an EMBL/GenBank/DDBJ whole genome shotgun (WGS) entry which is preliminary data.</text>
</comment>
<gene>
    <name evidence="4" type="ORF">H9932_06185</name>
</gene>
<sequence length="369" mass="41086">MTSLMILSFSELVRDPRVQRQIELFAPRYEVTTVGFGPSPHPDVRHLDLPGDTRAWPSSKKHLLTGRYRRAYWDMSAVRAAREALAGQRGAMDVVLANDVNTLPLALWLAPRRGVHVDLHEYAPREKEHVRTWRWFIAPYQRWICRTCLPRVDSATTVSPGLAAEYERQFGVPMRIVTNAAAHEDRSPRPTASPIRLLHTGVARANRRLEAMIDALREGPEGVTLDFMLVPSEPGYIEQLQERAASVPAVTFRDPVPYAQLVETVADYDMSVVMFPATTFNLEHSLPNKLFEAVQARTGVIVGPSPDMAELVREHGIGLVTAGADADSLRTALEELDAERVDAFKRAADAAAHELSAEVQITAWDEAVS</sequence>
<evidence type="ECO:0000256" key="1">
    <source>
        <dbReference type="ARBA" id="ARBA00022676"/>
    </source>
</evidence>
<dbReference type="InterPro" id="IPR028098">
    <property type="entry name" value="Glyco_trans_4-like_N"/>
</dbReference>
<dbReference type="AlphaFoldDB" id="A0A9D2TG99"/>
<organism evidence="4 5">
    <name type="scientific">Candidatus Brachybacterium intestinipullorum</name>
    <dbReference type="NCBI Taxonomy" id="2838512"/>
    <lineage>
        <taxon>Bacteria</taxon>
        <taxon>Bacillati</taxon>
        <taxon>Actinomycetota</taxon>
        <taxon>Actinomycetes</taxon>
        <taxon>Micrococcales</taxon>
        <taxon>Dermabacteraceae</taxon>
        <taxon>Brachybacterium</taxon>
    </lineage>
</organism>
<dbReference type="EMBL" id="DWWC01000113">
    <property type="protein sequence ID" value="HJC69250.1"/>
    <property type="molecule type" value="Genomic_DNA"/>
</dbReference>
<evidence type="ECO:0000313" key="4">
    <source>
        <dbReference type="EMBL" id="HJC69250.1"/>
    </source>
</evidence>
<dbReference type="Proteomes" id="UP000823854">
    <property type="component" value="Unassembled WGS sequence"/>
</dbReference>
<keyword evidence="1 4" id="KW-0328">Glycosyltransferase</keyword>
<reference evidence="4" key="2">
    <citation type="submission" date="2021-04" db="EMBL/GenBank/DDBJ databases">
        <authorList>
            <person name="Gilroy R."/>
        </authorList>
    </citation>
    <scope>NUCLEOTIDE SEQUENCE</scope>
    <source>
        <strain evidence="4">CHK130-7132</strain>
    </source>
</reference>
<dbReference type="Pfam" id="PF13692">
    <property type="entry name" value="Glyco_trans_1_4"/>
    <property type="match status" value="1"/>
</dbReference>
<proteinExistence type="predicted"/>
<reference evidence="4" key="1">
    <citation type="journal article" date="2021" name="PeerJ">
        <title>Extensive microbial diversity within the chicken gut microbiome revealed by metagenomics and culture.</title>
        <authorList>
            <person name="Gilroy R."/>
            <person name="Ravi A."/>
            <person name="Getino M."/>
            <person name="Pursley I."/>
            <person name="Horton D.L."/>
            <person name="Alikhan N.F."/>
            <person name="Baker D."/>
            <person name="Gharbi K."/>
            <person name="Hall N."/>
            <person name="Watson M."/>
            <person name="Adriaenssens E.M."/>
            <person name="Foster-Nyarko E."/>
            <person name="Jarju S."/>
            <person name="Secka A."/>
            <person name="Antonio M."/>
            <person name="Oren A."/>
            <person name="Chaudhuri R.R."/>
            <person name="La Ragione R."/>
            <person name="Hildebrand F."/>
            <person name="Pallen M.J."/>
        </authorList>
    </citation>
    <scope>NUCLEOTIDE SEQUENCE</scope>
    <source>
        <strain evidence="4">CHK130-7132</strain>
    </source>
</reference>
<dbReference type="SUPFAM" id="SSF53756">
    <property type="entry name" value="UDP-Glycosyltransferase/glycogen phosphorylase"/>
    <property type="match status" value="1"/>
</dbReference>
<dbReference type="GO" id="GO:0016757">
    <property type="term" value="F:glycosyltransferase activity"/>
    <property type="evidence" value="ECO:0007669"/>
    <property type="project" value="UniProtKB-KW"/>
</dbReference>
<dbReference type="Pfam" id="PF13439">
    <property type="entry name" value="Glyco_transf_4"/>
    <property type="match status" value="1"/>
</dbReference>
<evidence type="ECO:0000259" key="3">
    <source>
        <dbReference type="Pfam" id="PF13439"/>
    </source>
</evidence>
<accession>A0A9D2TG99</accession>
<dbReference type="Gene3D" id="3.40.50.2000">
    <property type="entry name" value="Glycogen Phosphorylase B"/>
    <property type="match status" value="2"/>
</dbReference>
<protein>
    <submittedName>
        <fullName evidence="4">Glycosyltransferase</fullName>
        <ecNumber evidence="4">2.4.-.-</ecNumber>
    </submittedName>
</protein>
<feature type="non-terminal residue" evidence="4">
    <location>
        <position position="369"/>
    </location>
</feature>
<dbReference type="EC" id="2.4.-.-" evidence="4"/>
<evidence type="ECO:0000256" key="2">
    <source>
        <dbReference type="ARBA" id="ARBA00022679"/>
    </source>
</evidence>
<name>A0A9D2TG99_9MICO</name>